<evidence type="ECO:0000256" key="7">
    <source>
        <dbReference type="ARBA" id="ARBA00023237"/>
    </source>
</evidence>
<dbReference type="Proteomes" id="UP000292424">
    <property type="component" value="Chromosome"/>
</dbReference>
<evidence type="ECO:0000256" key="3">
    <source>
        <dbReference type="ARBA" id="ARBA00022452"/>
    </source>
</evidence>
<evidence type="ECO:0000256" key="4">
    <source>
        <dbReference type="ARBA" id="ARBA00022692"/>
    </source>
</evidence>
<protein>
    <submittedName>
        <fullName evidence="9">Long-chain fatty acid transporter</fullName>
    </submittedName>
</protein>
<dbReference type="SUPFAM" id="SSF56935">
    <property type="entry name" value="Porins"/>
    <property type="match status" value="1"/>
</dbReference>
<dbReference type="Pfam" id="PF03349">
    <property type="entry name" value="Toluene_X"/>
    <property type="match status" value="1"/>
</dbReference>
<evidence type="ECO:0000256" key="2">
    <source>
        <dbReference type="ARBA" id="ARBA00008163"/>
    </source>
</evidence>
<reference evidence="9 10" key="1">
    <citation type="submission" date="2019-09" db="EMBL/GenBank/DDBJ databases">
        <title>Complete genome sequence of Arachidicoccus sp. B3-10 isolated from apple orchard soil.</title>
        <authorList>
            <person name="Kim H.S."/>
            <person name="Han K.-I."/>
            <person name="Suh M.K."/>
            <person name="Lee K.C."/>
            <person name="Eom M.K."/>
            <person name="Kim J.-S."/>
            <person name="Kang S.W."/>
            <person name="Sin Y."/>
            <person name="Lee J.-S."/>
        </authorList>
    </citation>
    <scope>NUCLEOTIDE SEQUENCE [LARGE SCALE GENOMIC DNA]</scope>
    <source>
        <strain evidence="9 10">B3-10</strain>
    </source>
</reference>
<keyword evidence="7" id="KW-0998">Cell outer membrane</keyword>
<evidence type="ECO:0000313" key="9">
    <source>
        <dbReference type="EMBL" id="QES89415.1"/>
    </source>
</evidence>
<accession>A0A5P2G1U1</accession>
<keyword evidence="5 8" id="KW-0732">Signal</keyword>
<evidence type="ECO:0000313" key="10">
    <source>
        <dbReference type="Proteomes" id="UP000292424"/>
    </source>
</evidence>
<dbReference type="EMBL" id="CP044016">
    <property type="protein sequence ID" value="QES89415.1"/>
    <property type="molecule type" value="Genomic_DNA"/>
</dbReference>
<sequence>MKKLILSLVSFVPMAIFAQGYQLNLQSVKQSGMGGVGAAGTLNATSLYYNPGSSAFLEQNSIAAGVSGVASYGTFTDKASGNETKASNPFVTPFNANILLGNPAGRIRYGLSIYTPFGSTMKWNDNFTGHYEITKISLISVAFQPTVSFKVTDHFGIGAGFVYGYGHITLDKDLPINESDGSFATGNISTKANSYGYNIGAYYKFSEKFSIGATYRSALKMKANNGKADFDVPASLASQFPDQKITARLPLPNNWTFGVKYTPNNKWMFAADFMTSNWKPYDTITIHYTEQTANLTDTKLVRLYKRGYSYRLGAQYTVDDQWQVRAGISYNKSPIPNDLVNPDVPDANRVIPSVGLSFRTSNKFVLDASFLYEHIKRSGENRLSHINGDYKFNLFIPSVGFTYQL</sequence>
<dbReference type="Gene3D" id="2.40.160.60">
    <property type="entry name" value="Outer membrane protein transport protein (OMPP1/FadL/TodX)"/>
    <property type="match status" value="1"/>
</dbReference>
<name>A0A5P2G1U1_9BACT</name>
<dbReference type="InterPro" id="IPR005017">
    <property type="entry name" value="OMPP1/FadL/TodX"/>
</dbReference>
<dbReference type="PANTHER" id="PTHR35093:SF8">
    <property type="entry name" value="OUTER MEMBRANE PROTEIN NMB0088-RELATED"/>
    <property type="match status" value="1"/>
</dbReference>
<feature type="chain" id="PRO_5024422999" evidence="8">
    <location>
        <begin position="19"/>
        <end position="405"/>
    </location>
</feature>
<dbReference type="GO" id="GO:0015483">
    <property type="term" value="F:long-chain fatty acid transporting porin activity"/>
    <property type="evidence" value="ECO:0007669"/>
    <property type="project" value="TreeGrafter"/>
</dbReference>
<evidence type="ECO:0000256" key="8">
    <source>
        <dbReference type="SAM" id="SignalP"/>
    </source>
</evidence>
<proteinExistence type="inferred from homology"/>
<organism evidence="9 10">
    <name type="scientific">Rhizosphaericola mali</name>
    <dbReference type="NCBI Taxonomy" id="2545455"/>
    <lineage>
        <taxon>Bacteria</taxon>
        <taxon>Pseudomonadati</taxon>
        <taxon>Bacteroidota</taxon>
        <taxon>Chitinophagia</taxon>
        <taxon>Chitinophagales</taxon>
        <taxon>Chitinophagaceae</taxon>
        <taxon>Rhizosphaericola</taxon>
    </lineage>
</organism>
<dbReference type="GO" id="GO:0009279">
    <property type="term" value="C:cell outer membrane"/>
    <property type="evidence" value="ECO:0007669"/>
    <property type="project" value="UniProtKB-SubCell"/>
</dbReference>
<dbReference type="RefSeq" id="WP_131330360.1">
    <property type="nucleotide sequence ID" value="NZ_CP044016.1"/>
</dbReference>
<comment type="similarity">
    <text evidence="2">Belongs to the OmpP1/FadL family.</text>
</comment>
<evidence type="ECO:0000256" key="6">
    <source>
        <dbReference type="ARBA" id="ARBA00023136"/>
    </source>
</evidence>
<gene>
    <name evidence="9" type="ORF">E0W69_012320</name>
</gene>
<dbReference type="KEGG" id="arac:E0W69_012320"/>
<dbReference type="OrthoDB" id="9922at2"/>
<keyword evidence="6" id="KW-0472">Membrane</keyword>
<evidence type="ECO:0000256" key="5">
    <source>
        <dbReference type="ARBA" id="ARBA00022729"/>
    </source>
</evidence>
<keyword evidence="10" id="KW-1185">Reference proteome</keyword>
<feature type="signal peptide" evidence="8">
    <location>
        <begin position="1"/>
        <end position="18"/>
    </location>
</feature>
<comment type="subcellular location">
    <subcellularLocation>
        <location evidence="1">Cell outer membrane</location>
        <topology evidence="1">Multi-pass membrane protein</topology>
    </subcellularLocation>
</comment>
<dbReference type="AlphaFoldDB" id="A0A5P2G1U1"/>
<keyword evidence="3" id="KW-1134">Transmembrane beta strand</keyword>
<keyword evidence="4" id="KW-0812">Transmembrane</keyword>
<evidence type="ECO:0000256" key="1">
    <source>
        <dbReference type="ARBA" id="ARBA00004571"/>
    </source>
</evidence>
<dbReference type="PANTHER" id="PTHR35093">
    <property type="entry name" value="OUTER MEMBRANE PROTEIN NMB0088-RELATED"/>
    <property type="match status" value="1"/>
</dbReference>